<sequence length="306" mass="36030">MEDQFKKEFPKGALSFYVKIYCRRKDQLGKKCKVEEAMKSWISLDKSEKEFFEKKYNEYRDTHKKRIALHLKNAEPYLQPKENIVNRNSVHSVDTSNKEIDEEINENEFMSSKIEVDDNVNEVSATKDEENTESVFHSPIPNITSPIRNTTLHVLDFDTSNKEIELATKNQHELMTSKIEVNDTVNEDSEIQDEENKELVIHSPIANINSPITNQPSENEVLFIPEPIPPKVMTSKDLFLKIKERRNGTEIWEQLTQKEKRYYRNAVASIKKNYLQQYKNYLEHLSSEELFKHHRKIINSADSKYM</sequence>
<evidence type="ECO:0000313" key="2">
    <source>
        <dbReference type="RefSeq" id="XP_052741449.1"/>
    </source>
</evidence>
<dbReference type="Proteomes" id="UP001652582">
    <property type="component" value="Chromosome 1"/>
</dbReference>
<dbReference type="InterPro" id="IPR036910">
    <property type="entry name" value="HMG_box_dom_sf"/>
</dbReference>
<dbReference type="RefSeq" id="XP_052741449.1">
    <property type="nucleotide sequence ID" value="XM_052885489.1"/>
</dbReference>
<protein>
    <submittedName>
        <fullName evidence="2">Uncharacterized protein LOC112046880</fullName>
    </submittedName>
</protein>
<proteinExistence type="predicted"/>
<keyword evidence="1" id="KW-1185">Reference proteome</keyword>
<accession>A0ABM3LQU0</accession>
<evidence type="ECO:0000313" key="1">
    <source>
        <dbReference type="Proteomes" id="UP001652582"/>
    </source>
</evidence>
<dbReference type="GeneID" id="112046880"/>
<dbReference type="SUPFAM" id="SSF47095">
    <property type="entry name" value="HMG-box"/>
    <property type="match status" value="1"/>
</dbReference>
<gene>
    <name evidence="2" type="primary">LOC112046880</name>
</gene>
<dbReference type="Gene3D" id="1.10.30.10">
    <property type="entry name" value="High mobility group box domain"/>
    <property type="match status" value="1"/>
</dbReference>
<reference evidence="1" key="1">
    <citation type="submission" date="2025-05" db="UniProtKB">
        <authorList>
            <consortium name="RefSeq"/>
        </authorList>
    </citation>
    <scope>NUCLEOTIDE SEQUENCE [LARGE SCALE GENOMIC DNA]</scope>
</reference>
<organism evidence="1 2">
    <name type="scientific">Bicyclus anynana</name>
    <name type="common">Squinting bush brown butterfly</name>
    <dbReference type="NCBI Taxonomy" id="110368"/>
    <lineage>
        <taxon>Eukaryota</taxon>
        <taxon>Metazoa</taxon>
        <taxon>Ecdysozoa</taxon>
        <taxon>Arthropoda</taxon>
        <taxon>Hexapoda</taxon>
        <taxon>Insecta</taxon>
        <taxon>Pterygota</taxon>
        <taxon>Neoptera</taxon>
        <taxon>Endopterygota</taxon>
        <taxon>Lepidoptera</taxon>
        <taxon>Glossata</taxon>
        <taxon>Ditrysia</taxon>
        <taxon>Papilionoidea</taxon>
        <taxon>Nymphalidae</taxon>
        <taxon>Satyrinae</taxon>
        <taxon>Satyrini</taxon>
        <taxon>Mycalesina</taxon>
        <taxon>Bicyclus</taxon>
    </lineage>
</organism>
<reference evidence="2" key="2">
    <citation type="submission" date="2025-08" db="UniProtKB">
        <authorList>
            <consortium name="RefSeq"/>
        </authorList>
    </citation>
    <scope>IDENTIFICATION</scope>
</reference>
<name>A0ABM3LQU0_BICAN</name>